<comment type="caution">
    <text evidence="2">The sequence shown here is derived from an EMBL/GenBank/DDBJ whole genome shotgun (WGS) entry which is preliminary data.</text>
</comment>
<feature type="compositionally biased region" description="Basic and acidic residues" evidence="1">
    <location>
        <begin position="92"/>
        <end position="106"/>
    </location>
</feature>
<protein>
    <submittedName>
        <fullName evidence="2">Uncharacterized protein</fullName>
    </submittedName>
</protein>
<feature type="compositionally biased region" description="Basic and acidic residues" evidence="1">
    <location>
        <begin position="183"/>
        <end position="198"/>
    </location>
</feature>
<keyword evidence="3" id="KW-1185">Reference proteome</keyword>
<dbReference type="Proteomes" id="UP000266723">
    <property type="component" value="Unassembled WGS sequence"/>
</dbReference>
<name>A0ABQ7ESZ2_BRACR</name>
<dbReference type="EMBL" id="QGKV02000297">
    <property type="protein sequence ID" value="KAF3606719.1"/>
    <property type="molecule type" value="Genomic_DNA"/>
</dbReference>
<organism evidence="2 3">
    <name type="scientific">Brassica cretica</name>
    <name type="common">Mustard</name>
    <dbReference type="NCBI Taxonomy" id="69181"/>
    <lineage>
        <taxon>Eukaryota</taxon>
        <taxon>Viridiplantae</taxon>
        <taxon>Streptophyta</taxon>
        <taxon>Embryophyta</taxon>
        <taxon>Tracheophyta</taxon>
        <taxon>Spermatophyta</taxon>
        <taxon>Magnoliopsida</taxon>
        <taxon>eudicotyledons</taxon>
        <taxon>Gunneridae</taxon>
        <taxon>Pentapetalae</taxon>
        <taxon>rosids</taxon>
        <taxon>malvids</taxon>
        <taxon>Brassicales</taxon>
        <taxon>Brassicaceae</taxon>
        <taxon>Brassiceae</taxon>
        <taxon>Brassica</taxon>
    </lineage>
</organism>
<evidence type="ECO:0000313" key="3">
    <source>
        <dbReference type="Proteomes" id="UP000266723"/>
    </source>
</evidence>
<evidence type="ECO:0000256" key="1">
    <source>
        <dbReference type="SAM" id="MobiDB-lite"/>
    </source>
</evidence>
<feature type="region of interest" description="Disordered" evidence="1">
    <location>
        <begin position="175"/>
        <end position="198"/>
    </location>
</feature>
<gene>
    <name evidence="2" type="ORF">DY000_02045684</name>
</gene>
<accession>A0ABQ7ESZ2</accession>
<proteinExistence type="predicted"/>
<evidence type="ECO:0000313" key="2">
    <source>
        <dbReference type="EMBL" id="KAF3606719.1"/>
    </source>
</evidence>
<reference evidence="2 3" key="1">
    <citation type="journal article" date="2020" name="BMC Genomics">
        <title>Intraspecific diversification of the crop wild relative Brassica cretica Lam. using demographic model selection.</title>
        <authorList>
            <person name="Kioukis A."/>
            <person name="Michalopoulou V.A."/>
            <person name="Briers L."/>
            <person name="Pirintsos S."/>
            <person name="Studholme D.J."/>
            <person name="Pavlidis P."/>
            <person name="Sarris P.F."/>
        </authorList>
    </citation>
    <scope>NUCLEOTIDE SEQUENCE [LARGE SCALE GENOMIC DNA]</scope>
    <source>
        <strain evidence="3">cv. PFS-1207/04</strain>
    </source>
</reference>
<sequence length="227" mass="25845">MATVMSEVRFFTSATILVSEMEQHGSRVCRAFTCHLEEQHGYWSFLLVTCQDPYINPCNSDIFEWGLSEMLAFWLAVSVHHGGDGSGGGERGSPRGRDPGQTVRGREKEIRIGKYNSMNRIKIFTKKKENRRYWSFLLVTCQDPYINPCNSDIFEWGLSEMLAFWLAVSVHHGGDGSGGGERGSPRGRDPGQTVRGREKEIRIGKYNSMNRIKIFTKKKENRSETVR</sequence>
<feature type="region of interest" description="Disordered" evidence="1">
    <location>
        <begin position="85"/>
        <end position="106"/>
    </location>
</feature>